<evidence type="ECO:0000256" key="3">
    <source>
        <dbReference type="SAM" id="Phobius"/>
    </source>
</evidence>
<reference evidence="4 5" key="2">
    <citation type="journal article" date="2014" name="FEMS Microbiol. Lett.">
        <title>Draft genomic DNA sequence of the facultatively methylotrophic bacterium Acidomonas methanolica type strain MB58.</title>
        <authorList>
            <person name="Higashiura N."/>
            <person name="Hadano H."/>
            <person name="Hirakawa H."/>
            <person name="Matsutani M."/>
            <person name="Takabe S."/>
            <person name="Matsushita K."/>
            <person name="Azuma Y."/>
        </authorList>
    </citation>
    <scope>NUCLEOTIDE SEQUENCE [LARGE SCALE GENOMIC DNA]</scope>
    <source>
        <strain evidence="4 5">MB58</strain>
    </source>
</reference>
<dbReference type="PIRSF" id="PIRSF032126">
    <property type="entry name" value="F0F1_ATP_synthase_subunit_I"/>
    <property type="match status" value="1"/>
</dbReference>
<dbReference type="GO" id="GO:0045259">
    <property type="term" value="C:proton-transporting ATP synthase complex"/>
    <property type="evidence" value="ECO:0007669"/>
    <property type="project" value="UniProtKB-UniRule"/>
</dbReference>
<dbReference type="Proteomes" id="UP000019760">
    <property type="component" value="Unassembled WGS sequence"/>
</dbReference>
<proteinExistence type="inferred from homology"/>
<dbReference type="Pfam" id="PF09527">
    <property type="entry name" value="ATPase_gene1"/>
    <property type="match status" value="1"/>
</dbReference>
<gene>
    <name evidence="4" type="ORF">Amme_083_022</name>
</gene>
<feature type="region of interest" description="Disordered" evidence="2">
    <location>
        <begin position="1"/>
        <end position="20"/>
    </location>
</feature>
<evidence type="ECO:0000313" key="4">
    <source>
        <dbReference type="EMBL" id="GAJ29847.1"/>
    </source>
</evidence>
<dbReference type="GO" id="GO:1902600">
    <property type="term" value="P:proton transmembrane transport"/>
    <property type="evidence" value="ECO:0007669"/>
    <property type="project" value="UniProtKB-KW"/>
</dbReference>
<name>A0A023D6Q8_ACIMT</name>
<feature type="transmembrane region" description="Helical" evidence="3">
    <location>
        <begin position="57"/>
        <end position="79"/>
    </location>
</feature>
<comment type="caution">
    <text evidence="4">The sequence shown here is derived from an EMBL/GenBank/DDBJ whole genome shotgun (WGS) entry which is preliminary data.</text>
</comment>
<keyword evidence="1 3" id="KW-0472">Membrane</keyword>
<reference evidence="5" key="1">
    <citation type="journal article" date="2014" name="FEMS Microbiol. Lett.">
        <title>Draft Genomic DNA Sequence of the Facultatively Methylotrophic Bacterium Acidomonas methanolica type strain MB58.</title>
        <authorList>
            <person name="Higashiura N."/>
            <person name="Hadano H."/>
            <person name="Hirakawa H."/>
            <person name="Matsutani M."/>
            <person name="Takabe S."/>
            <person name="Matsushita K."/>
            <person name="Azuma Y."/>
        </authorList>
    </citation>
    <scope>NUCLEOTIDE SEQUENCE [LARGE SCALE GENOMIC DNA]</scope>
    <source>
        <strain evidence="5">MB58</strain>
    </source>
</reference>
<keyword evidence="1" id="KW-0406">Ion transport</keyword>
<keyword evidence="3" id="KW-1133">Transmembrane helix</keyword>
<accession>A0A023D6Q8</accession>
<organism evidence="4 5">
    <name type="scientific">Acidomonas methanolica NBRC 104435</name>
    <dbReference type="NCBI Taxonomy" id="1231351"/>
    <lineage>
        <taxon>Bacteria</taxon>
        <taxon>Pseudomonadati</taxon>
        <taxon>Pseudomonadota</taxon>
        <taxon>Alphaproteobacteria</taxon>
        <taxon>Acetobacterales</taxon>
        <taxon>Acetobacteraceae</taxon>
        <taxon>Acidomonas</taxon>
    </lineage>
</organism>
<dbReference type="AlphaFoldDB" id="A0A023D6Q8"/>
<comment type="similarity">
    <text evidence="1">Belongs to the bacterial AtpI family.</text>
</comment>
<evidence type="ECO:0000256" key="2">
    <source>
        <dbReference type="SAM" id="MobiDB-lite"/>
    </source>
</evidence>
<keyword evidence="1" id="KW-0375">Hydrogen ion transport</keyword>
<evidence type="ECO:0000313" key="5">
    <source>
        <dbReference type="Proteomes" id="UP000019760"/>
    </source>
</evidence>
<comment type="function">
    <text evidence="1">A possible function for this protein is to guide the assembly of the membrane sector of the ATPase enzyme complex.</text>
</comment>
<evidence type="ECO:0000256" key="1">
    <source>
        <dbReference type="PIRNR" id="PIRNR032126"/>
    </source>
</evidence>
<sequence>MSVRDDHRDTPAPDRDKREFDARLAAAEARLAEEGRYEDGGDVSPTGSAQDYSALGLALRLGTELVSGLAVGVGLGWALDYWLGYRALFLILFSLLGAAAGMLNVWRVVGRTMVDGGASRGKRGKRGS</sequence>
<protein>
    <recommendedName>
        <fullName evidence="1">ATP synthase protein I</fullName>
    </recommendedName>
</protein>
<dbReference type="EMBL" id="BAND01000083">
    <property type="protein sequence ID" value="GAJ29847.1"/>
    <property type="molecule type" value="Genomic_DNA"/>
</dbReference>
<keyword evidence="3" id="KW-0812">Transmembrane</keyword>
<dbReference type="InterPro" id="IPR032820">
    <property type="entry name" value="ATPase_put"/>
</dbReference>
<dbReference type="InterPro" id="IPR016989">
    <property type="entry name" value="Atp1_alphaprobac"/>
</dbReference>
<dbReference type="RefSeq" id="WP_239641705.1">
    <property type="nucleotide sequence ID" value="NZ_BAND01000083.1"/>
</dbReference>
<feature type="transmembrane region" description="Helical" evidence="3">
    <location>
        <begin position="85"/>
        <end position="106"/>
    </location>
</feature>
<keyword evidence="1" id="KW-0813">Transport</keyword>
<keyword evidence="5" id="KW-1185">Reference proteome</keyword>